<dbReference type="GO" id="GO:0030687">
    <property type="term" value="C:preribosome, large subunit precursor"/>
    <property type="evidence" value="ECO:0007669"/>
    <property type="project" value="TreeGrafter"/>
</dbReference>
<name>A0A8U0W4P2_9MUSC</name>
<accession>A0A8U0W4P2</accession>
<dbReference type="AlphaFoldDB" id="A0A8U0W4P2"/>
<sequence length="559" mass="65315">MPSKCNELEDFVELDEHENFKTNITSSTENNDQMKVKRRIIAGPWKNVAEFKKVYCWLYGPDSNTESRKLALSQMRVWGLRRSTQCPAAILGTSVMVEVQLKDEAASIANNDDLQMLYASAFTRFFNFMSSIMQTYSIRNMYDTAKDLGLASFVVDLRHICAHGQVLPPLEVLRNTAQYCLHWLRDYYWNTQRANMCDVDAAFIRRKDKTQCDLNISRLFEVYDSALEVYMGGVVNIKIAKRYLHGHRLQCLKEYYNLNKFKTLTEIFDHIVQKLGQLIKRDIAIKDITEVFVEAILKMKYFFNVYEKAQNSDKHLEMLLEVTQTLFRMLALYDMLEKFFEAVLDIAESVSASDERKSGASFWAIQISKGFKAYRKCKELYKKELDKNPNIQEVTFSSTNVTKLSHHVRELLICSGIDRRYTLILSDTMRRPWIWSFDRSYLEKHLQMINKYTVPVIKRLLYLIEPELTVDEMQAFCSLIEAYFEVPTETNMKDNSKIYTPQDLLNKINGVVAETMEVDNDEHSLECEESTENYGLWSIAPENDLCNWKTCPLGRLPWE</sequence>
<dbReference type="GO" id="GO:0000470">
    <property type="term" value="P:maturation of LSU-rRNA"/>
    <property type="evidence" value="ECO:0007669"/>
    <property type="project" value="TreeGrafter"/>
</dbReference>
<evidence type="ECO:0000313" key="2">
    <source>
        <dbReference type="RefSeq" id="XP_037880116.1"/>
    </source>
</evidence>
<dbReference type="GO" id="GO:0090730">
    <property type="term" value="C:Las1 complex"/>
    <property type="evidence" value="ECO:0007669"/>
    <property type="project" value="InterPro"/>
</dbReference>
<dbReference type="KEGG" id="gfs:119631730"/>
<dbReference type="Proteomes" id="UP000092443">
    <property type="component" value="Unplaced"/>
</dbReference>
<dbReference type="Pfam" id="PF04031">
    <property type="entry name" value="Las1"/>
    <property type="match status" value="1"/>
</dbReference>
<dbReference type="GeneID" id="119631730"/>
<dbReference type="InterPro" id="IPR007174">
    <property type="entry name" value="Las1"/>
</dbReference>
<dbReference type="RefSeq" id="XP_037880116.1">
    <property type="nucleotide sequence ID" value="XM_038024188.1"/>
</dbReference>
<gene>
    <name evidence="2" type="primary">LOC119631730</name>
</gene>
<keyword evidence="1" id="KW-1185">Reference proteome</keyword>
<dbReference type="PANTHER" id="PTHR15002:SF0">
    <property type="entry name" value="RIBOSOMAL BIOGENESIS PROTEIN LAS1L"/>
    <property type="match status" value="1"/>
</dbReference>
<proteinExistence type="predicted"/>
<dbReference type="PANTHER" id="PTHR15002">
    <property type="entry name" value="RIBOSOMAL BIOGENESIS PROTEIN LAS1L"/>
    <property type="match status" value="1"/>
</dbReference>
<protein>
    <submittedName>
        <fullName evidence="2">Uncharacterized protein LOC119631730 isoform X1</fullName>
    </submittedName>
</protein>
<reference evidence="2" key="1">
    <citation type="submission" date="2025-08" db="UniProtKB">
        <authorList>
            <consortium name="RefSeq"/>
        </authorList>
    </citation>
    <scope>IDENTIFICATION</scope>
    <source>
        <tissue evidence="2">Whole body pupa</tissue>
    </source>
</reference>
<dbReference type="GO" id="GO:0000460">
    <property type="term" value="P:maturation of 5.8S rRNA"/>
    <property type="evidence" value="ECO:0007669"/>
    <property type="project" value="TreeGrafter"/>
</dbReference>
<organism evidence="1 2">
    <name type="scientific">Glossina fuscipes</name>
    <dbReference type="NCBI Taxonomy" id="7396"/>
    <lineage>
        <taxon>Eukaryota</taxon>
        <taxon>Metazoa</taxon>
        <taxon>Ecdysozoa</taxon>
        <taxon>Arthropoda</taxon>
        <taxon>Hexapoda</taxon>
        <taxon>Insecta</taxon>
        <taxon>Pterygota</taxon>
        <taxon>Neoptera</taxon>
        <taxon>Endopterygota</taxon>
        <taxon>Diptera</taxon>
        <taxon>Brachycera</taxon>
        <taxon>Muscomorpha</taxon>
        <taxon>Hippoboscoidea</taxon>
        <taxon>Glossinidae</taxon>
        <taxon>Glossina</taxon>
    </lineage>
</organism>
<dbReference type="GO" id="GO:0004519">
    <property type="term" value="F:endonuclease activity"/>
    <property type="evidence" value="ECO:0007669"/>
    <property type="project" value="InterPro"/>
</dbReference>
<evidence type="ECO:0000313" key="1">
    <source>
        <dbReference type="Proteomes" id="UP000092443"/>
    </source>
</evidence>